<proteinExistence type="predicted"/>
<gene>
    <name evidence="2" type="ORF">AABB24_001086</name>
</gene>
<protein>
    <submittedName>
        <fullName evidence="2">Uncharacterized protein</fullName>
    </submittedName>
</protein>
<dbReference type="EMBL" id="JBJKTR010000001">
    <property type="protein sequence ID" value="KAL3380759.1"/>
    <property type="molecule type" value="Genomic_DNA"/>
</dbReference>
<accession>A0ABD2VIA5</accession>
<feature type="non-terminal residue" evidence="2">
    <location>
        <position position="1"/>
    </location>
</feature>
<sequence>KPGKALNPNGLVKISLLSAPSTTKKRCIFTCEFIFISRNFIWVLYILCSLFKKQKSFMEIAVIDWKTIDSRFVKDDLYEHFKAPQWVDFFAPDAPVDDDAWFCRPECNHPKTVEDFYKVATPSSSSKLQRSASVSDIPLGERNRRDATLKKRGLIQPLVSLNKDFKYDKIVEDGENQNPNFATPPRFKAKLMKQTIKSSAEKKPVDEKEEHIPKLKSTLSARNLFAGGDLLNKVSEFCNELKRLVVTRTKEREKCADENLPLIVDDKERERKPLLEMTKETNELVAKSITKEKQRRKLRNDNAENTPILVDVKNIKRRDEEILSQIRTNPPTPQCFSASRGITKATPSKPSKSRPLETRGILQELEQSSNEGKRKEDPGKMMTSNNNQQGQRGAAIVAEKEAARALDVFWFLKPCTLAS</sequence>
<name>A0ABD2VIA5_9SOLN</name>
<comment type="caution">
    <text evidence="2">The sequence shown here is derived from an EMBL/GenBank/DDBJ whole genome shotgun (WGS) entry which is preliminary data.</text>
</comment>
<keyword evidence="3" id="KW-1185">Reference proteome</keyword>
<evidence type="ECO:0000256" key="1">
    <source>
        <dbReference type="SAM" id="MobiDB-lite"/>
    </source>
</evidence>
<dbReference type="PANTHER" id="PTHR36373">
    <property type="entry name" value="EXPRESSED PROTEIN"/>
    <property type="match status" value="1"/>
</dbReference>
<reference evidence="2 3" key="1">
    <citation type="submission" date="2024-05" db="EMBL/GenBank/DDBJ databases">
        <title>De novo assembly of an allotetraploid wild potato.</title>
        <authorList>
            <person name="Hosaka A.J."/>
        </authorList>
    </citation>
    <scope>NUCLEOTIDE SEQUENCE [LARGE SCALE GENOMIC DNA]</scope>
    <source>
        <tissue evidence="2">Young leaves</tissue>
    </source>
</reference>
<organism evidence="2 3">
    <name type="scientific">Solanum stoloniferum</name>
    <dbReference type="NCBI Taxonomy" id="62892"/>
    <lineage>
        <taxon>Eukaryota</taxon>
        <taxon>Viridiplantae</taxon>
        <taxon>Streptophyta</taxon>
        <taxon>Embryophyta</taxon>
        <taxon>Tracheophyta</taxon>
        <taxon>Spermatophyta</taxon>
        <taxon>Magnoliopsida</taxon>
        <taxon>eudicotyledons</taxon>
        <taxon>Gunneridae</taxon>
        <taxon>Pentapetalae</taxon>
        <taxon>asterids</taxon>
        <taxon>lamiids</taxon>
        <taxon>Solanales</taxon>
        <taxon>Solanaceae</taxon>
        <taxon>Solanoideae</taxon>
        <taxon>Solaneae</taxon>
        <taxon>Solanum</taxon>
    </lineage>
</organism>
<feature type="region of interest" description="Disordered" evidence="1">
    <location>
        <begin position="329"/>
        <end position="394"/>
    </location>
</feature>
<evidence type="ECO:0000313" key="2">
    <source>
        <dbReference type="EMBL" id="KAL3380759.1"/>
    </source>
</evidence>
<dbReference type="Proteomes" id="UP001627284">
    <property type="component" value="Unassembled WGS sequence"/>
</dbReference>
<dbReference type="PANTHER" id="PTHR36373:SF1">
    <property type="entry name" value="EXPRESSED PROTEIN"/>
    <property type="match status" value="1"/>
</dbReference>
<evidence type="ECO:0000313" key="3">
    <source>
        <dbReference type="Proteomes" id="UP001627284"/>
    </source>
</evidence>
<feature type="compositionally biased region" description="Polar residues" evidence="1">
    <location>
        <begin position="382"/>
        <end position="391"/>
    </location>
</feature>
<dbReference type="AlphaFoldDB" id="A0ABD2VIA5"/>